<organism evidence="2 3">
    <name type="scientific">Brachionus plicatilis</name>
    <name type="common">Marine rotifer</name>
    <name type="synonym">Brachionus muelleri</name>
    <dbReference type="NCBI Taxonomy" id="10195"/>
    <lineage>
        <taxon>Eukaryota</taxon>
        <taxon>Metazoa</taxon>
        <taxon>Spiralia</taxon>
        <taxon>Gnathifera</taxon>
        <taxon>Rotifera</taxon>
        <taxon>Eurotatoria</taxon>
        <taxon>Monogononta</taxon>
        <taxon>Pseudotrocha</taxon>
        <taxon>Ploima</taxon>
        <taxon>Brachionidae</taxon>
        <taxon>Brachionus</taxon>
    </lineage>
</organism>
<evidence type="ECO:0000313" key="3">
    <source>
        <dbReference type="Proteomes" id="UP000276133"/>
    </source>
</evidence>
<evidence type="ECO:0000313" key="2">
    <source>
        <dbReference type="EMBL" id="RNA24389.1"/>
    </source>
</evidence>
<name>A0A3M7RLP7_BRAPC</name>
<dbReference type="Proteomes" id="UP000276133">
    <property type="component" value="Unassembled WGS sequence"/>
</dbReference>
<gene>
    <name evidence="2" type="ORF">BpHYR1_020524</name>
</gene>
<proteinExistence type="predicted"/>
<evidence type="ECO:0000256" key="1">
    <source>
        <dbReference type="SAM" id="Phobius"/>
    </source>
</evidence>
<comment type="caution">
    <text evidence="2">The sequence shown here is derived from an EMBL/GenBank/DDBJ whole genome shotgun (WGS) entry which is preliminary data.</text>
</comment>
<keyword evidence="1" id="KW-0812">Transmembrane</keyword>
<reference evidence="2 3" key="1">
    <citation type="journal article" date="2018" name="Sci. Rep.">
        <title>Genomic signatures of local adaptation to the degree of environmental predictability in rotifers.</title>
        <authorList>
            <person name="Franch-Gras L."/>
            <person name="Hahn C."/>
            <person name="Garcia-Roger E.M."/>
            <person name="Carmona M.J."/>
            <person name="Serra M."/>
            <person name="Gomez A."/>
        </authorList>
    </citation>
    <scope>NUCLEOTIDE SEQUENCE [LARGE SCALE GENOMIC DNA]</scope>
    <source>
        <strain evidence="2">HYR1</strain>
    </source>
</reference>
<sequence length="68" mass="8010">MRSRNNLILTFCDILYVLLRSRSKKLILVRFSLASVLFRLFISFKLDILDRLGILFNGMRNYNNNAVV</sequence>
<accession>A0A3M7RLP7</accession>
<keyword evidence="1" id="KW-1133">Transmembrane helix</keyword>
<dbReference type="AlphaFoldDB" id="A0A3M7RLP7"/>
<feature type="transmembrane region" description="Helical" evidence="1">
    <location>
        <begin position="27"/>
        <end position="46"/>
    </location>
</feature>
<keyword evidence="3" id="KW-1185">Reference proteome</keyword>
<dbReference type="EMBL" id="REGN01003131">
    <property type="protein sequence ID" value="RNA24389.1"/>
    <property type="molecule type" value="Genomic_DNA"/>
</dbReference>
<keyword evidence="1" id="KW-0472">Membrane</keyword>
<protein>
    <submittedName>
        <fullName evidence="2">Uncharacterized protein</fullName>
    </submittedName>
</protein>